<name>X6NT37_RETFI</name>
<feature type="region of interest" description="Disordered" evidence="2">
    <location>
        <begin position="1"/>
        <end position="28"/>
    </location>
</feature>
<dbReference type="GO" id="GO:0005737">
    <property type="term" value="C:cytoplasm"/>
    <property type="evidence" value="ECO:0007669"/>
    <property type="project" value="TreeGrafter"/>
</dbReference>
<dbReference type="InterPro" id="IPR009772">
    <property type="entry name" value="CDC123"/>
</dbReference>
<dbReference type="AlphaFoldDB" id="X6NT37"/>
<dbReference type="PANTHER" id="PTHR15323:SF6">
    <property type="entry name" value="CELL DIVISION CYCLE PROTEIN 123 HOMOLOG"/>
    <property type="match status" value="1"/>
</dbReference>
<evidence type="ECO:0000256" key="2">
    <source>
        <dbReference type="SAM" id="MobiDB-lite"/>
    </source>
</evidence>
<organism evidence="4 5">
    <name type="scientific">Reticulomyxa filosa</name>
    <dbReference type="NCBI Taxonomy" id="46433"/>
    <lineage>
        <taxon>Eukaryota</taxon>
        <taxon>Sar</taxon>
        <taxon>Rhizaria</taxon>
        <taxon>Retaria</taxon>
        <taxon>Foraminifera</taxon>
        <taxon>Monothalamids</taxon>
        <taxon>Reticulomyxidae</taxon>
        <taxon>Reticulomyxa</taxon>
    </lineage>
</organism>
<proteinExistence type="inferred from homology"/>
<gene>
    <name evidence="4" type="ORF">RFI_08001</name>
</gene>
<reference evidence="4 5" key="1">
    <citation type="journal article" date="2013" name="Curr. Biol.">
        <title>The Genome of the Foraminiferan Reticulomyxa filosa.</title>
        <authorList>
            <person name="Glockner G."/>
            <person name="Hulsmann N."/>
            <person name="Schleicher M."/>
            <person name="Noegel A.A."/>
            <person name="Eichinger L."/>
            <person name="Gallinger C."/>
            <person name="Pawlowski J."/>
            <person name="Sierra R."/>
            <person name="Euteneuer U."/>
            <person name="Pillet L."/>
            <person name="Moustafa A."/>
            <person name="Platzer M."/>
            <person name="Groth M."/>
            <person name="Szafranski K."/>
            <person name="Schliwa M."/>
        </authorList>
    </citation>
    <scope>NUCLEOTIDE SEQUENCE [LARGE SCALE GENOMIC DNA]</scope>
</reference>
<accession>X6NT37</accession>
<dbReference type="Proteomes" id="UP000023152">
    <property type="component" value="Unassembled WGS sequence"/>
</dbReference>
<protein>
    <submittedName>
        <fullName evidence="4">Uncharacterized protein</fullName>
    </submittedName>
</protein>
<dbReference type="Pfam" id="PF07065">
    <property type="entry name" value="D123"/>
    <property type="match status" value="1"/>
</dbReference>
<keyword evidence="5" id="KW-1185">Reference proteome</keyword>
<evidence type="ECO:0000256" key="1">
    <source>
        <dbReference type="ARBA" id="ARBA00011047"/>
    </source>
</evidence>
<keyword evidence="3" id="KW-0472">Membrane</keyword>
<keyword evidence="3" id="KW-1133">Transmembrane helix</keyword>
<evidence type="ECO:0000313" key="4">
    <source>
        <dbReference type="EMBL" id="ETO29123.1"/>
    </source>
</evidence>
<dbReference type="PANTHER" id="PTHR15323">
    <property type="entry name" value="D123 PROTEIN"/>
    <property type="match status" value="1"/>
</dbReference>
<keyword evidence="3" id="KW-0812">Transmembrane</keyword>
<comment type="caution">
    <text evidence="4">The sequence shown here is derived from an EMBL/GenBank/DDBJ whole genome shotgun (WGS) entry which is preliminary data.</text>
</comment>
<sequence length="367" mass="42831">KYLRDTKPVGGDHNGDEKDKANEEKTVSRESYQTDLSKLQHLHDAITAIMTKEKWRQIFVRMSIRSPKDAALSSQKETPPSDLNIKGLSKTSTREWIWAYNQRIIACYRAQTFALACENATEALMMLVKSPRIQGDMKSYVDGTYQQKFQLVVRQFEYFDVSFEFRTFIYKGKMTGLTQVSLTYTYACYMHACVRAHAHIAIYCTFLLFFFPLLPLFYKKKKFLICMYTFFFVATWDQYNDLCYFGDLVKYKDEIAKKLNAMIEVSVKKLEMENMVLDIVLVDPDYNVKDEWPPLTLERLEKLQVKIIEVNPLAEFAGGGLFEWNKDKDVLLGEKPFEFRMQTSLSAYTGADLMDEWKPFVLAENLD</sequence>
<comment type="similarity">
    <text evidence="1">Belongs to the CDC123 family.</text>
</comment>
<feature type="transmembrane region" description="Helical" evidence="3">
    <location>
        <begin position="200"/>
        <end position="218"/>
    </location>
</feature>
<dbReference type="OrthoDB" id="360540at2759"/>
<evidence type="ECO:0000256" key="3">
    <source>
        <dbReference type="SAM" id="Phobius"/>
    </source>
</evidence>
<dbReference type="EMBL" id="ASPP01006242">
    <property type="protein sequence ID" value="ETO29123.1"/>
    <property type="molecule type" value="Genomic_DNA"/>
</dbReference>
<feature type="non-terminal residue" evidence="4">
    <location>
        <position position="1"/>
    </location>
</feature>
<evidence type="ECO:0000313" key="5">
    <source>
        <dbReference type="Proteomes" id="UP000023152"/>
    </source>
</evidence>
<feature type="compositionally biased region" description="Basic and acidic residues" evidence="2">
    <location>
        <begin position="13"/>
        <end position="28"/>
    </location>
</feature>